<feature type="domain" description="RING-type" evidence="5">
    <location>
        <begin position="11"/>
        <end position="53"/>
    </location>
</feature>
<dbReference type="InterPro" id="IPR050143">
    <property type="entry name" value="TRIM/RBCC"/>
</dbReference>
<dbReference type="Pfam" id="PF13765">
    <property type="entry name" value="PRY"/>
    <property type="match status" value="1"/>
</dbReference>
<keyword evidence="3" id="KW-0862">Zinc</keyword>
<dbReference type="InterPro" id="IPR006574">
    <property type="entry name" value="PRY"/>
</dbReference>
<dbReference type="InterPro" id="IPR013320">
    <property type="entry name" value="ConA-like_dom_sf"/>
</dbReference>
<dbReference type="Gene3D" id="2.60.120.920">
    <property type="match status" value="1"/>
</dbReference>
<dbReference type="Pfam" id="PF00622">
    <property type="entry name" value="SPRY"/>
    <property type="match status" value="1"/>
</dbReference>
<reference evidence="8" key="2">
    <citation type="submission" date="2025-08" db="UniProtKB">
        <authorList>
            <consortium name="RefSeq"/>
        </authorList>
    </citation>
    <scope>IDENTIFICATION</scope>
    <source>
        <tissue evidence="8">Cell line</tissue>
    </source>
</reference>
<gene>
    <name evidence="8" type="primary">RFPL4B</name>
</gene>
<evidence type="ECO:0000256" key="2">
    <source>
        <dbReference type="ARBA" id="ARBA00022771"/>
    </source>
</evidence>
<keyword evidence="1" id="KW-0479">Metal-binding</keyword>
<dbReference type="PROSITE" id="PS00518">
    <property type="entry name" value="ZF_RING_1"/>
    <property type="match status" value="1"/>
</dbReference>
<dbReference type="InterPro" id="IPR017907">
    <property type="entry name" value="Znf_RING_CS"/>
</dbReference>
<dbReference type="SUPFAM" id="SSF57850">
    <property type="entry name" value="RING/U-box"/>
    <property type="match status" value="1"/>
</dbReference>
<evidence type="ECO:0000256" key="3">
    <source>
        <dbReference type="ARBA" id="ARBA00022833"/>
    </source>
</evidence>
<dbReference type="InterPro" id="IPR043136">
    <property type="entry name" value="B30.2/SPRY_sf"/>
</dbReference>
<feature type="domain" description="B30.2/SPRY" evidence="6">
    <location>
        <begin position="77"/>
        <end position="271"/>
    </location>
</feature>
<evidence type="ECO:0000256" key="4">
    <source>
        <dbReference type="PROSITE-ProRule" id="PRU00175"/>
    </source>
</evidence>
<dbReference type="SMART" id="SM00449">
    <property type="entry name" value="SPRY"/>
    <property type="match status" value="1"/>
</dbReference>
<organism evidence="7 8">
    <name type="scientific">Vulpes vulpes</name>
    <name type="common">Red fox</name>
    <dbReference type="NCBI Taxonomy" id="9627"/>
    <lineage>
        <taxon>Eukaryota</taxon>
        <taxon>Metazoa</taxon>
        <taxon>Chordata</taxon>
        <taxon>Craniata</taxon>
        <taxon>Vertebrata</taxon>
        <taxon>Euteleostomi</taxon>
        <taxon>Mammalia</taxon>
        <taxon>Eutheria</taxon>
        <taxon>Laurasiatheria</taxon>
        <taxon>Carnivora</taxon>
        <taxon>Caniformia</taxon>
        <taxon>Canidae</taxon>
        <taxon>Vulpes</taxon>
    </lineage>
</organism>
<dbReference type="SMART" id="SM00184">
    <property type="entry name" value="RING"/>
    <property type="match status" value="1"/>
</dbReference>
<evidence type="ECO:0000313" key="7">
    <source>
        <dbReference type="Proteomes" id="UP001652641"/>
    </source>
</evidence>
<reference evidence="7" key="1">
    <citation type="submission" date="2025-05" db="UniProtKB">
        <authorList>
            <consortium name="RefSeq"/>
        </authorList>
    </citation>
    <scope>NUCLEOTIDE SEQUENCE [LARGE SCALE GENOMIC DNA]</scope>
</reference>
<evidence type="ECO:0000313" key="8">
    <source>
        <dbReference type="RefSeq" id="XP_072605526.1"/>
    </source>
</evidence>
<dbReference type="PROSITE" id="PS50089">
    <property type="entry name" value="ZF_RING_2"/>
    <property type="match status" value="1"/>
</dbReference>
<dbReference type="InterPro" id="IPR001841">
    <property type="entry name" value="Znf_RING"/>
</dbReference>
<dbReference type="InterPro" id="IPR003879">
    <property type="entry name" value="Butyrophylin_SPRY"/>
</dbReference>
<dbReference type="PRINTS" id="PR01407">
    <property type="entry name" value="BUTYPHLNCDUF"/>
</dbReference>
<dbReference type="PANTHER" id="PTHR24103">
    <property type="entry name" value="E3 UBIQUITIN-PROTEIN LIGASE TRIM"/>
    <property type="match status" value="1"/>
</dbReference>
<dbReference type="InterPro" id="IPR003877">
    <property type="entry name" value="SPRY_dom"/>
</dbReference>
<proteinExistence type="predicted"/>
<keyword evidence="2 4" id="KW-0863">Zinc-finger</keyword>
<dbReference type="InterPro" id="IPR013083">
    <property type="entry name" value="Znf_RING/FYVE/PHD"/>
</dbReference>
<name>A0ABM4ZSK3_VULVU</name>
<dbReference type="Pfam" id="PF13639">
    <property type="entry name" value="zf-RING_2"/>
    <property type="match status" value="1"/>
</dbReference>
<evidence type="ECO:0000259" key="5">
    <source>
        <dbReference type="PROSITE" id="PS50089"/>
    </source>
</evidence>
<dbReference type="Gene3D" id="3.30.40.10">
    <property type="entry name" value="Zinc/RING finger domain, C3HC4 (zinc finger)"/>
    <property type="match status" value="1"/>
</dbReference>
<dbReference type="GeneID" id="112925132"/>
<sequence>MAHSLQEEVTCPICLEIFYCPILLSCDHIFCFHCMQKWVLEHRDLKSACPMCRGMTENPALEEWQIGALALLVRQHSSVLERALHLSKELLRFREDVTLEASSANPFLVLSDDLRKVQCGRTCRNPVEDPQRFTHLACVLGAPRFSSGCHYWEVQVGEAKEWALGICKESVNRKRKRGFSPKHGFWFISLKAGAICTSSVPEARVPASPRLSHVGIFLDVEMEELKFFDVGDNALIYTHHHVSCLEPLRPFFCPELPGEGSLKDCLLREPFCLFLTEMQKTLSGVASVIKPETGLQAITTAWMKSSGRPGHSDQFELNPWTLLPAQVSYGVVHACLVAVPSVKVCTALELSSQCFMQDGVCSKASALQIFVPNGGLGSRGFMGANLCHKPE</sequence>
<dbReference type="PROSITE" id="PS50188">
    <property type="entry name" value="B302_SPRY"/>
    <property type="match status" value="1"/>
</dbReference>
<evidence type="ECO:0000256" key="1">
    <source>
        <dbReference type="ARBA" id="ARBA00022723"/>
    </source>
</evidence>
<accession>A0ABM4ZSK3</accession>
<dbReference type="InterPro" id="IPR001870">
    <property type="entry name" value="B30.2/SPRY"/>
</dbReference>
<dbReference type="Proteomes" id="UP001652641">
    <property type="component" value="Chromosome 1"/>
</dbReference>
<protein>
    <submittedName>
        <fullName evidence="8">Ret finger protein-like 4B</fullName>
    </submittedName>
</protein>
<dbReference type="SMART" id="SM00589">
    <property type="entry name" value="PRY"/>
    <property type="match status" value="1"/>
</dbReference>
<evidence type="ECO:0000259" key="6">
    <source>
        <dbReference type="PROSITE" id="PS50188"/>
    </source>
</evidence>
<dbReference type="RefSeq" id="XP_072605526.1">
    <property type="nucleotide sequence ID" value="XM_072749425.1"/>
</dbReference>
<keyword evidence="7" id="KW-1185">Reference proteome</keyword>
<dbReference type="SUPFAM" id="SSF49899">
    <property type="entry name" value="Concanavalin A-like lectins/glucanases"/>
    <property type="match status" value="1"/>
</dbReference>